<evidence type="ECO:0000259" key="4">
    <source>
        <dbReference type="PROSITE" id="PS50018"/>
    </source>
</evidence>
<evidence type="ECO:0000313" key="6">
    <source>
        <dbReference type="Proteomes" id="UP001221142"/>
    </source>
</evidence>
<sequence length="472" mass="52114">MYAQRLLGCCTTLLGEPAFVALLLLSEELQGCATKGPCPCCDNSETSLFRSNSTCTRFLSAFAKVHGYAYLRSLIIPLIRRHGVRNTPTRLARSSSVSPPTPDSPLTNRDSLYDATVTIDDLTQALDNVSRVPSPEPLSALCCCCGLDDCENLQAWLAVKARLESRLTLSADASATILLLFCKTDSFAEVGQALLQRHVAYVRRHEATCHLPRAARSLEEETESNEAALAAKQDQLDELTKENKPLEKRLTQALVNNEVTEVSHKTILQESAYADKAYRTLTSKHNHLSFFASPAPTAGSYYAYHPLIWVHTPPIPCLYHAYTLLINLKPSAQHRARSQPSSRSELQRTSTHLEPEPSPAGRSGTTKGRGSASYDTGIDRWVKVRFSSVRGYLPVVVVERGAHVVVVNQMPSVGDDDELVVPSRQQCIRGSEFSSATCCWGASSNHASRTRPRAWIYGECREPEDRETLRVL</sequence>
<proteinExistence type="predicted"/>
<dbReference type="SUPFAM" id="SSF48350">
    <property type="entry name" value="GTPase activation domain, GAP"/>
    <property type="match status" value="1"/>
</dbReference>
<gene>
    <name evidence="5" type="ORF">FB45DRAFT_1075653</name>
</gene>
<feature type="chain" id="PRO_5042162600" description="Ras-GAP domain-containing protein" evidence="3">
    <location>
        <begin position="35"/>
        <end position="472"/>
    </location>
</feature>
<feature type="signal peptide" evidence="3">
    <location>
        <begin position="1"/>
        <end position="34"/>
    </location>
</feature>
<keyword evidence="6" id="KW-1185">Reference proteome</keyword>
<dbReference type="EMBL" id="JARKIF010000001">
    <property type="protein sequence ID" value="KAJ7649875.1"/>
    <property type="molecule type" value="Genomic_DNA"/>
</dbReference>
<dbReference type="PROSITE" id="PS50018">
    <property type="entry name" value="RAS_GTPASE_ACTIV_2"/>
    <property type="match status" value="1"/>
</dbReference>
<name>A0AAD7G0Q3_9AGAR</name>
<evidence type="ECO:0000313" key="5">
    <source>
        <dbReference type="EMBL" id="KAJ7649875.1"/>
    </source>
</evidence>
<feature type="coiled-coil region" evidence="1">
    <location>
        <begin position="215"/>
        <end position="256"/>
    </location>
</feature>
<keyword evidence="1" id="KW-0175">Coiled coil</keyword>
<dbReference type="Proteomes" id="UP001221142">
    <property type="component" value="Unassembled WGS sequence"/>
</dbReference>
<feature type="compositionally biased region" description="Polar residues" evidence="2">
    <location>
        <begin position="338"/>
        <end position="352"/>
    </location>
</feature>
<feature type="domain" description="Ras-GAP" evidence="4">
    <location>
        <begin position="24"/>
        <end position="129"/>
    </location>
</feature>
<feature type="region of interest" description="Disordered" evidence="2">
    <location>
        <begin position="89"/>
        <end position="109"/>
    </location>
</feature>
<accession>A0AAD7G0Q3</accession>
<evidence type="ECO:0000256" key="2">
    <source>
        <dbReference type="SAM" id="MobiDB-lite"/>
    </source>
</evidence>
<comment type="caution">
    <text evidence="5">The sequence shown here is derived from an EMBL/GenBank/DDBJ whole genome shotgun (WGS) entry which is preliminary data.</text>
</comment>
<dbReference type="InterPro" id="IPR008936">
    <property type="entry name" value="Rho_GTPase_activation_prot"/>
</dbReference>
<dbReference type="AlphaFoldDB" id="A0AAD7G0Q3"/>
<evidence type="ECO:0000256" key="1">
    <source>
        <dbReference type="SAM" id="Coils"/>
    </source>
</evidence>
<organism evidence="5 6">
    <name type="scientific">Roridomyces roridus</name>
    <dbReference type="NCBI Taxonomy" id="1738132"/>
    <lineage>
        <taxon>Eukaryota</taxon>
        <taxon>Fungi</taxon>
        <taxon>Dikarya</taxon>
        <taxon>Basidiomycota</taxon>
        <taxon>Agaricomycotina</taxon>
        <taxon>Agaricomycetes</taxon>
        <taxon>Agaricomycetidae</taxon>
        <taxon>Agaricales</taxon>
        <taxon>Marasmiineae</taxon>
        <taxon>Mycenaceae</taxon>
        <taxon>Roridomyces</taxon>
    </lineage>
</organism>
<keyword evidence="3" id="KW-0732">Signal</keyword>
<dbReference type="Gene3D" id="1.10.506.10">
    <property type="entry name" value="GTPase Activation - p120gap, domain 1"/>
    <property type="match status" value="1"/>
</dbReference>
<reference evidence="5" key="1">
    <citation type="submission" date="2023-03" db="EMBL/GenBank/DDBJ databases">
        <title>Massive genome expansion in bonnet fungi (Mycena s.s.) driven by repeated elements and novel gene families across ecological guilds.</title>
        <authorList>
            <consortium name="Lawrence Berkeley National Laboratory"/>
            <person name="Harder C.B."/>
            <person name="Miyauchi S."/>
            <person name="Viragh M."/>
            <person name="Kuo A."/>
            <person name="Thoen E."/>
            <person name="Andreopoulos B."/>
            <person name="Lu D."/>
            <person name="Skrede I."/>
            <person name="Drula E."/>
            <person name="Henrissat B."/>
            <person name="Morin E."/>
            <person name="Kohler A."/>
            <person name="Barry K."/>
            <person name="LaButti K."/>
            <person name="Morin E."/>
            <person name="Salamov A."/>
            <person name="Lipzen A."/>
            <person name="Mereny Z."/>
            <person name="Hegedus B."/>
            <person name="Baldrian P."/>
            <person name="Stursova M."/>
            <person name="Weitz H."/>
            <person name="Taylor A."/>
            <person name="Grigoriev I.V."/>
            <person name="Nagy L.G."/>
            <person name="Martin F."/>
            <person name="Kauserud H."/>
        </authorList>
    </citation>
    <scope>NUCLEOTIDE SEQUENCE</scope>
    <source>
        <strain evidence="5">9284</strain>
    </source>
</reference>
<evidence type="ECO:0000256" key="3">
    <source>
        <dbReference type="SAM" id="SignalP"/>
    </source>
</evidence>
<feature type="region of interest" description="Disordered" evidence="2">
    <location>
        <begin position="333"/>
        <end position="373"/>
    </location>
</feature>
<dbReference type="InterPro" id="IPR001936">
    <property type="entry name" value="RasGAP_dom"/>
</dbReference>
<protein>
    <recommendedName>
        <fullName evidence="4">Ras-GAP domain-containing protein</fullName>
    </recommendedName>
</protein>